<sequence>MDFALSDEQEMIRASAEGFLADVSDCAAVRAAMVSETGYDTDLWQRLCQEMYWPAIHIPEAYGGLGLGFVELAILLEQMGRRLLCSPFFATACLATPALLLAGTEAQKQRWLPAIAEGRVRGTAAWGDGGGWSAEGIGVTATPEGEGYVLDGEYAQVIDGHSADLLVVAARLAGSTGEAGVSLFLVEAGQTGLARQWQPTMDQTRRLGRVRLTRLYVGPDAVLGEAGTAWPKLQDMLRLACVGLAAEQVGGAQQALDLSVAYLQERQQFGRPLASFQALKHRAADMMLQVECARSASYYAACVAQEALDPAGDAQVAAELPLAASLAKSQCSQAYFHCAAESIQLHGGVGFTWEYDPHLYFKRARASESYLGAPAWHLQQIASVIIGEQP</sequence>
<comment type="similarity">
    <text evidence="2">Belongs to the acyl-CoA dehydrogenase family.</text>
</comment>
<dbReference type="AlphaFoldDB" id="A0A6S5T8C4"/>
<evidence type="ECO:0000256" key="2">
    <source>
        <dbReference type="ARBA" id="ARBA00009347"/>
    </source>
</evidence>
<dbReference type="Proteomes" id="UP000515680">
    <property type="component" value="Chromosome"/>
</dbReference>
<dbReference type="InterPro" id="IPR046373">
    <property type="entry name" value="Acyl-CoA_Oxase/DH_mid-dom_sf"/>
</dbReference>
<keyword evidence="4" id="KW-0274">FAD</keyword>
<protein>
    <submittedName>
        <fullName evidence="8">Acyl-CoA dehydrogenase</fullName>
    </submittedName>
</protein>
<accession>A0A6S5T8C4</accession>
<dbReference type="InterPro" id="IPR036250">
    <property type="entry name" value="AcylCo_DH-like_C"/>
</dbReference>
<reference evidence="8 9" key="1">
    <citation type="submission" date="2019-12" db="EMBL/GenBank/DDBJ databases">
        <title>complete genome sequences of Pseudomonas putida str. WP8-W18-CRE-01 isolated from wastewater treatment plant effluent.</title>
        <authorList>
            <person name="Sekizuka T."/>
            <person name="Itokawa K."/>
            <person name="Yatsu K."/>
            <person name="Inamine Y."/>
            <person name="Kuroda M."/>
        </authorList>
    </citation>
    <scope>NUCLEOTIDE SEQUENCE [LARGE SCALE GENOMIC DNA]</scope>
    <source>
        <strain evidence="8 9">WP8-W18-CRE-01</strain>
    </source>
</reference>
<dbReference type="Gene3D" id="2.40.110.10">
    <property type="entry name" value="Butyryl-CoA Dehydrogenase, subunit A, domain 2"/>
    <property type="match status" value="1"/>
</dbReference>
<dbReference type="InterPro" id="IPR009100">
    <property type="entry name" value="AcylCoA_DH/oxidase_NM_dom_sf"/>
</dbReference>
<dbReference type="CDD" id="cd00567">
    <property type="entry name" value="ACAD"/>
    <property type="match status" value="1"/>
</dbReference>
<feature type="domain" description="Acyl-CoA dehydrogenase/oxidase C-terminal" evidence="6">
    <location>
        <begin position="235"/>
        <end position="384"/>
    </location>
</feature>
<dbReference type="PANTHER" id="PTHR43884:SF20">
    <property type="entry name" value="ACYL-COA DEHYDROGENASE FADE28"/>
    <property type="match status" value="1"/>
</dbReference>
<dbReference type="InterPro" id="IPR037069">
    <property type="entry name" value="AcylCoA_DH/ox_N_sf"/>
</dbReference>
<dbReference type="GO" id="GO:0050660">
    <property type="term" value="F:flavin adenine dinucleotide binding"/>
    <property type="evidence" value="ECO:0007669"/>
    <property type="project" value="InterPro"/>
</dbReference>
<name>A0A6S5T8C4_PSEPU</name>
<gene>
    <name evidence="8" type="ORF">WP8W18C01_20790</name>
</gene>
<feature type="domain" description="Acyl-CoA dehydrogenase/oxidase N-terminal" evidence="7">
    <location>
        <begin position="6"/>
        <end position="118"/>
    </location>
</feature>
<dbReference type="SUPFAM" id="SSF47203">
    <property type="entry name" value="Acyl-CoA dehydrogenase C-terminal domain-like"/>
    <property type="match status" value="1"/>
</dbReference>
<comment type="cofactor">
    <cofactor evidence="1">
        <name>FAD</name>
        <dbReference type="ChEBI" id="CHEBI:57692"/>
    </cofactor>
</comment>
<dbReference type="RefSeq" id="WP_182818654.1">
    <property type="nucleotide sequence ID" value="NZ_AP022227.1"/>
</dbReference>
<keyword evidence="3" id="KW-0285">Flavoprotein</keyword>
<evidence type="ECO:0000259" key="6">
    <source>
        <dbReference type="Pfam" id="PF00441"/>
    </source>
</evidence>
<dbReference type="PANTHER" id="PTHR43884">
    <property type="entry name" value="ACYL-COA DEHYDROGENASE"/>
    <property type="match status" value="1"/>
</dbReference>
<dbReference type="Gene3D" id="1.10.540.10">
    <property type="entry name" value="Acyl-CoA dehydrogenase/oxidase, N-terminal domain"/>
    <property type="match status" value="1"/>
</dbReference>
<evidence type="ECO:0000259" key="7">
    <source>
        <dbReference type="Pfam" id="PF02771"/>
    </source>
</evidence>
<evidence type="ECO:0000256" key="3">
    <source>
        <dbReference type="ARBA" id="ARBA00022630"/>
    </source>
</evidence>
<evidence type="ECO:0000313" key="9">
    <source>
        <dbReference type="Proteomes" id="UP000515680"/>
    </source>
</evidence>
<evidence type="ECO:0000313" key="8">
    <source>
        <dbReference type="EMBL" id="BBT39738.1"/>
    </source>
</evidence>
<dbReference type="EMBL" id="AP022227">
    <property type="protein sequence ID" value="BBT39738.1"/>
    <property type="molecule type" value="Genomic_DNA"/>
</dbReference>
<dbReference type="GO" id="GO:0003995">
    <property type="term" value="F:acyl-CoA dehydrogenase activity"/>
    <property type="evidence" value="ECO:0007669"/>
    <property type="project" value="TreeGrafter"/>
</dbReference>
<evidence type="ECO:0000256" key="5">
    <source>
        <dbReference type="ARBA" id="ARBA00023002"/>
    </source>
</evidence>
<proteinExistence type="inferred from homology"/>
<evidence type="ECO:0000256" key="1">
    <source>
        <dbReference type="ARBA" id="ARBA00001974"/>
    </source>
</evidence>
<dbReference type="Gene3D" id="1.20.140.10">
    <property type="entry name" value="Butyryl-CoA Dehydrogenase, subunit A, domain 3"/>
    <property type="match status" value="1"/>
</dbReference>
<keyword evidence="5" id="KW-0560">Oxidoreductase</keyword>
<dbReference type="Pfam" id="PF00441">
    <property type="entry name" value="Acyl-CoA_dh_1"/>
    <property type="match status" value="1"/>
</dbReference>
<organism evidence="8 9">
    <name type="scientific">Pseudomonas putida</name>
    <name type="common">Arthrobacter siderocapsulatus</name>
    <dbReference type="NCBI Taxonomy" id="303"/>
    <lineage>
        <taxon>Bacteria</taxon>
        <taxon>Pseudomonadati</taxon>
        <taxon>Pseudomonadota</taxon>
        <taxon>Gammaproteobacteria</taxon>
        <taxon>Pseudomonadales</taxon>
        <taxon>Pseudomonadaceae</taxon>
        <taxon>Pseudomonas</taxon>
    </lineage>
</organism>
<dbReference type="Pfam" id="PF02771">
    <property type="entry name" value="Acyl-CoA_dh_N"/>
    <property type="match status" value="1"/>
</dbReference>
<dbReference type="InterPro" id="IPR013786">
    <property type="entry name" value="AcylCoA_DH/ox_N"/>
</dbReference>
<evidence type="ECO:0000256" key="4">
    <source>
        <dbReference type="ARBA" id="ARBA00022827"/>
    </source>
</evidence>
<dbReference type="SUPFAM" id="SSF56645">
    <property type="entry name" value="Acyl-CoA dehydrogenase NM domain-like"/>
    <property type="match status" value="1"/>
</dbReference>
<dbReference type="InterPro" id="IPR009075">
    <property type="entry name" value="AcylCo_DH/oxidase_C"/>
</dbReference>